<dbReference type="InterPro" id="IPR001469">
    <property type="entry name" value="ATP_synth_F1_dsu/esu"/>
</dbReference>
<dbReference type="GO" id="GO:0045259">
    <property type="term" value="C:proton-transporting ATP synthase complex"/>
    <property type="evidence" value="ECO:0007669"/>
    <property type="project" value="UniProtKB-KW"/>
</dbReference>
<keyword evidence="6 11" id="KW-0406">Ion transport</keyword>
<dbReference type="NCBIfam" id="TIGR01216">
    <property type="entry name" value="ATP_synt_epsi"/>
    <property type="match status" value="1"/>
</dbReference>
<evidence type="ECO:0000256" key="2">
    <source>
        <dbReference type="ARBA" id="ARBA00004184"/>
    </source>
</evidence>
<dbReference type="Gene3D" id="2.60.15.10">
    <property type="entry name" value="F0F1 ATP synthase delta/epsilon subunit, N-terminal"/>
    <property type="match status" value="1"/>
</dbReference>
<keyword evidence="5 11" id="KW-0813">Transport</keyword>
<dbReference type="EMBL" id="LN774881">
    <property type="protein sequence ID" value="CEN31982.1"/>
    <property type="molecule type" value="Genomic_DNA"/>
</dbReference>
<dbReference type="AlphaFoldDB" id="A0A0H5BWE0"/>
<dbReference type="InterPro" id="IPR036771">
    <property type="entry name" value="ATPsynth_dsu/esu_N"/>
</dbReference>
<dbReference type="KEGG" id="wca:WEOB_009"/>
<evidence type="ECO:0000259" key="12">
    <source>
        <dbReference type="Pfam" id="PF02823"/>
    </source>
</evidence>
<feature type="domain" description="ATP synthase F1 complex delta/epsilon subunit N-terminal" evidence="12">
    <location>
        <begin position="5"/>
        <end position="81"/>
    </location>
</feature>
<keyword evidence="14" id="KW-1185">Reference proteome</keyword>
<evidence type="ECO:0000313" key="13">
    <source>
        <dbReference type="EMBL" id="CEN31982.1"/>
    </source>
</evidence>
<dbReference type="Pfam" id="PF02823">
    <property type="entry name" value="ATP-synt_DE_N"/>
    <property type="match status" value="1"/>
</dbReference>
<organism evidence="13 14">
    <name type="scientific">Candidatus Westeberhardia cardiocondylae</name>
    <dbReference type="NCBI Taxonomy" id="1594731"/>
    <lineage>
        <taxon>Bacteria</taxon>
        <taxon>Pseudomonadati</taxon>
        <taxon>Pseudomonadota</taxon>
        <taxon>Gammaproteobacteria</taxon>
        <taxon>Enterobacterales</taxon>
        <taxon>Enterobacteriaceae</taxon>
        <taxon>ant endosymbionts</taxon>
        <taxon>Candidatus Westeberhardia</taxon>
    </lineage>
</organism>
<reference evidence="14" key="1">
    <citation type="submission" date="2015-01" db="EMBL/GenBank/DDBJ databases">
        <authorList>
            <person name="Manzano-Marin A."/>
            <person name="Manzano-Marin A."/>
        </authorList>
    </citation>
    <scope>NUCLEOTIDE SEQUENCE [LARGE SCALE GENOMIC DNA]</scope>
    <source>
        <strain evidence="14">obscurior</strain>
    </source>
</reference>
<evidence type="ECO:0000313" key="14">
    <source>
        <dbReference type="Proteomes" id="UP000242753"/>
    </source>
</evidence>
<proteinExistence type="inferred from homology"/>
<evidence type="ECO:0000256" key="1">
    <source>
        <dbReference type="ARBA" id="ARBA00003543"/>
    </source>
</evidence>
<gene>
    <name evidence="13" type="primary">atpC</name>
    <name evidence="13" type="ORF">WEOB_009</name>
</gene>
<keyword evidence="11" id="KW-0066">ATP synthesis</keyword>
<dbReference type="CDD" id="cd12152">
    <property type="entry name" value="F1-ATPase_delta"/>
    <property type="match status" value="1"/>
</dbReference>
<dbReference type="GO" id="GO:0012505">
    <property type="term" value="C:endomembrane system"/>
    <property type="evidence" value="ECO:0007669"/>
    <property type="project" value="UniProtKB-SubCell"/>
</dbReference>
<evidence type="ECO:0000256" key="11">
    <source>
        <dbReference type="RuleBase" id="RU003656"/>
    </source>
</evidence>
<name>A0A0H5BWE0_9ENTR</name>
<comment type="subunit">
    <text evidence="11">F-type ATPases have 2 components, CF(1) - the catalytic core - and CF(0) - the membrane proton channel. CF(1) has five subunits: alpha(3), beta(3), gamma(1), delta(1), epsilon(1). CF(0) has three main subunits: a, b and c.</text>
</comment>
<dbReference type="GO" id="GO:0046933">
    <property type="term" value="F:proton-transporting ATP synthase activity, rotational mechanism"/>
    <property type="evidence" value="ECO:0007669"/>
    <property type="project" value="InterPro"/>
</dbReference>
<evidence type="ECO:0000256" key="10">
    <source>
        <dbReference type="ARBA" id="ARBA00031795"/>
    </source>
</evidence>
<evidence type="ECO:0000256" key="5">
    <source>
        <dbReference type="ARBA" id="ARBA00022448"/>
    </source>
</evidence>
<comment type="subcellular location">
    <subcellularLocation>
        <location evidence="2">Endomembrane system</location>
        <topology evidence="2">Peripheral membrane protein</topology>
    </subcellularLocation>
</comment>
<keyword evidence="7" id="KW-0472">Membrane</keyword>
<protein>
    <recommendedName>
        <fullName evidence="4">ATP synthase epsilon chain</fullName>
    </recommendedName>
    <alternativeName>
        <fullName evidence="10">ATP synthase F1 sector epsilon subunit</fullName>
    </alternativeName>
    <alternativeName>
        <fullName evidence="9">F-ATPase epsilon subunit</fullName>
    </alternativeName>
</protein>
<evidence type="ECO:0000256" key="6">
    <source>
        <dbReference type="ARBA" id="ARBA00023065"/>
    </source>
</evidence>
<evidence type="ECO:0000256" key="9">
    <source>
        <dbReference type="ARBA" id="ARBA00030215"/>
    </source>
</evidence>
<comment type="similarity">
    <text evidence="3 11">Belongs to the ATPase epsilon chain family.</text>
</comment>
<sequence>MRTFFLNIISLEKRIYFGFVQKIQVTGFYGNLEIFPRHVSFLTLVKSGKVFFVQKNGDKKYIYLTGGILEVYNDVVTILSEVSI</sequence>
<evidence type="ECO:0000256" key="7">
    <source>
        <dbReference type="ARBA" id="ARBA00023136"/>
    </source>
</evidence>
<keyword evidence="8 11" id="KW-0139">CF(1)</keyword>
<dbReference type="InterPro" id="IPR020546">
    <property type="entry name" value="ATP_synth_F1_dsu/esu_N"/>
</dbReference>
<dbReference type="STRING" id="1594731.WEOB_009"/>
<evidence type="ECO:0000256" key="8">
    <source>
        <dbReference type="ARBA" id="ARBA00023196"/>
    </source>
</evidence>
<dbReference type="SUPFAM" id="SSF51344">
    <property type="entry name" value="Epsilon subunit of F1F0-ATP synthase N-terminal domain"/>
    <property type="match status" value="1"/>
</dbReference>
<evidence type="ECO:0000256" key="4">
    <source>
        <dbReference type="ARBA" id="ARBA00014480"/>
    </source>
</evidence>
<dbReference type="RefSeq" id="WP_281263890.1">
    <property type="nucleotide sequence ID" value="NZ_LN774881.1"/>
</dbReference>
<comment type="function">
    <text evidence="1">Produces ATP from ADP in the presence of a proton gradient across the membrane.</text>
</comment>
<dbReference type="Proteomes" id="UP000242753">
    <property type="component" value="Chromosome I"/>
</dbReference>
<accession>A0A0H5BWE0</accession>
<evidence type="ECO:0000256" key="3">
    <source>
        <dbReference type="ARBA" id="ARBA00005712"/>
    </source>
</evidence>